<accession>A0A916Z2B3</accession>
<gene>
    <name evidence="2" type="ORF">GCM10010911_33170</name>
</gene>
<dbReference type="AlphaFoldDB" id="A0A916Z2B3"/>
<keyword evidence="3" id="KW-1185">Reference proteome</keyword>
<dbReference type="InterPro" id="IPR028212">
    <property type="entry name" value="GHL6"/>
</dbReference>
<sequence>MNRIGTPWYENSYRRNLVDMHIPDWDEQFMSRYDADRYAALLQLARVDTVMIPASSCLGISYWPTSDGHMHNGLKGKDLIGEVIAKCKEAGMNVIVYSNFWSKWAYDEHPDWRFVSEAGRNTAEYLWTEGRYGVCCFNTSFRSFMLSQIVELSERYTFEGLWIDMIHWPYSPCYCGGCKARYKFETGGEIPRTIDWTDPAWVRFQRIRERWLSEFAEEIRELMKEIKPEVTVGLQCASWSTGWINGFTNEFFKQTDYASGDFYGDALQQSFICKALYALSENQPFEFMTSRCPDLTDHTTTKSQELLRAQAFSAITNGGAFLFIDAIDPMGTLNEQVYERMGEIYSELEAYEPFLDVHAKMQQDVAIYMNFESQIDFAQSGQSAMVEPYSNPIAQSAMNAAKSLMNANISFGVISKKNMKELSQYAVVILPDLLVVDEEEIEAFRAFVKDGGGLYASKRSTLYDKLGNIRTDFGLADVFGVSYKGMTKESVTYAAPAERFGSWFKHHSKAHPLLLSSDQAIVEAHAKGGEHEVEWIASQVLPIVDPADKVKFASAISNPPQIAASDVDCSGSTPAIVMHKFGQGTCIYSAGPLEMMKSDDHRDLVIHIIRALAGKRLKTESDSPKCVEAVWFHHEAARCYSLRVLNFQDQLPNIPVRDISFQLHLQGVIPRAIYQVPQKTPVPYSIQDDMVSIQLPTLETFAMIMLEY</sequence>
<dbReference type="Gene3D" id="3.40.50.880">
    <property type="match status" value="1"/>
</dbReference>
<dbReference type="EMBL" id="BMHP01000002">
    <property type="protein sequence ID" value="GGD72673.1"/>
    <property type="molecule type" value="Genomic_DNA"/>
</dbReference>
<dbReference type="Pfam" id="PF14871">
    <property type="entry name" value="GHL6"/>
    <property type="match status" value="1"/>
</dbReference>
<reference evidence="2" key="1">
    <citation type="journal article" date="2014" name="Int. J. Syst. Evol. Microbiol.">
        <title>Complete genome sequence of Corynebacterium casei LMG S-19264T (=DSM 44701T), isolated from a smear-ripened cheese.</title>
        <authorList>
            <consortium name="US DOE Joint Genome Institute (JGI-PGF)"/>
            <person name="Walter F."/>
            <person name="Albersmeier A."/>
            <person name="Kalinowski J."/>
            <person name="Ruckert C."/>
        </authorList>
    </citation>
    <scope>NUCLEOTIDE SEQUENCE</scope>
    <source>
        <strain evidence="2">CGMCC 1.15178</strain>
    </source>
</reference>
<dbReference type="RefSeq" id="WP_188993030.1">
    <property type="nucleotide sequence ID" value="NZ_BMHP01000002.1"/>
</dbReference>
<dbReference type="InterPro" id="IPR013738">
    <property type="entry name" value="Beta_galactosidase_Trimer"/>
</dbReference>
<dbReference type="Proteomes" id="UP000612456">
    <property type="component" value="Unassembled WGS sequence"/>
</dbReference>
<proteinExistence type="predicted"/>
<dbReference type="PANTHER" id="PTHR36447">
    <property type="entry name" value="BETA-GALACTOSIDASE GANA"/>
    <property type="match status" value="1"/>
</dbReference>
<reference evidence="2" key="2">
    <citation type="submission" date="2020-09" db="EMBL/GenBank/DDBJ databases">
        <authorList>
            <person name="Sun Q."/>
            <person name="Zhou Y."/>
        </authorList>
    </citation>
    <scope>NUCLEOTIDE SEQUENCE</scope>
    <source>
        <strain evidence="2">CGMCC 1.15178</strain>
    </source>
</reference>
<dbReference type="Gene3D" id="3.20.20.80">
    <property type="entry name" value="Glycosidases"/>
    <property type="match status" value="1"/>
</dbReference>
<comment type="caution">
    <text evidence="2">The sequence shown here is derived from an EMBL/GenBank/DDBJ whole genome shotgun (WGS) entry which is preliminary data.</text>
</comment>
<evidence type="ECO:0000313" key="2">
    <source>
        <dbReference type="EMBL" id="GGD72673.1"/>
    </source>
</evidence>
<organism evidence="2 3">
    <name type="scientific">Paenibacillus nasutitermitis</name>
    <dbReference type="NCBI Taxonomy" id="1652958"/>
    <lineage>
        <taxon>Bacteria</taxon>
        <taxon>Bacillati</taxon>
        <taxon>Bacillota</taxon>
        <taxon>Bacilli</taxon>
        <taxon>Bacillales</taxon>
        <taxon>Paenibacillaceae</taxon>
        <taxon>Paenibacillus</taxon>
    </lineage>
</organism>
<protein>
    <recommendedName>
        <fullName evidence="1">Beta-galactosidase trimerisation domain-containing protein</fullName>
    </recommendedName>
</protein>
<dbReference type="PANTHER" id="PTHR36447:SF2">
    <property type="entry name" value="BETA-GALACTOSIDASE YESZ"/>
    <property type="match status" value="1"/>
</dbReference>
<dbReference type="SUPFAM" id="SSF52317">
    <property type="entry name" value="Class I glutamine amidotransferase-like"/>
    <property type="match status" value="1"/>
</dbReference>
<dbReference type="InterPro" id="IPR003476">
    <property type="entry name" value="Glyco_hydro_42"/>
</dbReference>
<evidence type="ECO:0000313" key="3">
    <source>
        <dbReference type="Proteomes" id="UP000612456"/>
    </source>
</evidence>
<dbReference type="CDD" id="cd03143">
    <property type="entry name" value="A4_beta-galactosidase_middle_domain"/>
    <property type="match status" value="1"/>
</dbReference>
<name>A0A916Z2B3_9BACL</name>
<dbReference type="InterPro" id="IPR017853">
    <property type="entry name" value="GH"/>
</dbReference>
<dbReference type="GO" id="GO:0005975">
    <property type="term" value="P:carbohydrate metabolic process"/>
    <property type="evidence" value="ECO:0007669"/>
    <property type="project" value="InterPro"/>
</dbReference>
<evidence type="ECO:0000259" key="1">
    <source>
        <dbReference type="Pfam" id="PF08532"/>
    </source>
</evidence>
<dbReference type="GO" id="GO:0004565">
    <property type="term" value="F:beta-galactosidase activity"/>
    <property type="evidence" value="ECO:0007669"/>
    <property type="project" value="InterPro"/>
</dbReference>
<dbReference type="InterPro" id="IPR029062">
    <property type="entry name" value="Class_I_gatase-like"/>
</dbReference>
<feature type="domain" description="Beta-galactosidase trimerisation" evidence="1">
    <location>
        <begin position="402"/>
        <end position="481"/>
    </location>
</feature>
<dbReference type="SUPFAM" id="SSF51445">
    <property type="entry name" value="(Trans)glycosidases"/>
    <property type="match status" value="1"/>
</dbReference>
<dbReference type="Pfam" id="PF08532">
    <property type="entry name" value="Glyco_hydro_42M"/>
    <property type="match status" value="1"/>
</dbReference>